<dbReference type="EMBL" id="JOJP01000001">
    <property type="protein sequence ID" value="KEI71037.1"/>
    <property type="molecule type" value="Genomic_DNA"/>
</dbReference>
<dbReference type="InterPro" id="IPR036102">
    <property type="entry name" value="OsmC/Ohrsf"/>
</dbReference>
<dbReference type="InterPro" id="IPR003718">
    <property type="entry name" value="OsmC/Ohr_fam"/>
</dbReference>
<dbReference type="eggNOG" id="COG1765">
    <property type="taxonomic scope" value="Bacteria"/>
</dbReference>
<name>A0A081KA61_9GAMM</name>
<evidence type="ECO:0000313" key="1">
    <source>
        <dbReference type="EMBL" id="KEI71037.1"/>
    </source>
</evidence>
<sequence length="142" mass="15685">MQATIQWLGNKRFVGHTEYVEGEHSLIMDAPTQFGGKNSAPSPMEVVLAAAGTCASMDVTSILTQARQDIRDCKVLLTSERSKTPPTVFTAIHMHFDIYGKDLSEKQVDRALALTFEKYCSVSIMLAESGVTISWDYTLHQA</sequence>
<dbReference type="Gene3D" id="3.30.300.20">
    <property type="match status" value="1"/>
</dbReference>
<dbReference type="SUPFAM" id="SSF82784">
    <property type="entry name" value="OsmC-like"/>
    <property type="match status" value="1"/>
</dbReference>
<dbReference type="Pfam" id="PF02566">
    <property type="entry name" value="OsmC"/>
    <property type="match status" value="1"/>
</dbReference>
<accession>A0A081KA61</accession>
<dbReference type="Proteomes" id="UP000027997">
    <property type="component" value="Unassembled WGS sequence"/>
</dbReference>
<dbReference type="PANTHER" id="PTHR34352:SF1">
    <property type="entry name" value="PROTEIN YHFA"/>
    <property type="match status" value="1"/>
</dbReference>
<dbReference type="AlphaFoldDB" id="A0A081KA61"/>
<dbReference type="InterPro" id="IPR015946">
    <property type="entry name" value="KH_dom-like_a/b"/>
</dbReference>
<dbReference type="STRING" id="305900.GV64_10020"/>
<protein>
    <submittedName>
        <fullName evidence="1">Peroxiredoxin</fullName>
    </submittedName>
</protein>
<keyword evidence="2" id="KW-1185">Reference proteome</keyword>
<dbReference type="PANTHER" id="PTHR34352">
    <property type="entry name" value="PROTEIN YHFA"/>
    <property type="match status" value="1"/>
</dbReference>
<reference evidence="1 2" key="1">
    <citation type="submission" date="2014-06" db="EMBL/GenBank/DDBJ databases">
        <title>Whole Genome Sequences of Three Symbiotic Endozoicomonas Bacteria.</title>
        <authorList>
            <person name="Neave M.J."/>
            <person name="Apprill A."/>
            <person name="Voolstra C.R."/>
        </authorList>
    </citation>
    <scope>NUCLEOTIDE SEQUENCE [LARGE SCALE GENOMIC DNA]</scope>
    <source>
        <strain evidence="1 2">DSM 22380</strain>
    </source>
</reference>
<proteinExistence type="predicted"/>
<gene>
    <name evidence="1" type="ORF">GV64_10020</name>
</gene>
<organism evidence="1 2">
    <name type="scientific">Endozoicomonas elysicola</name>
    <dbReference type="NCBI Taxonomy" id="305900"/>
    <lineage>
        <taxon>Bacteria</taxon>
        <taxon>Pseudomonadati</taxon>
        <taxon>Pseudomonadota</taxon>
        <taxon>Gammaproteobacteria</taxon>
        <taxon>Oceanospirillales</taxon>
        <taxon>Endozoicomonadaceae</taxon>
        <taxon>Endozoicomonas</taxon>
    </lineage>
</organism>
<comment type="caution">
    <text evidence="1">The sequence shown here is derived from an EMBL/GenBank/DDBJ whole genome shotgun (WGS) entry which is preliminary data.</text>
</comment>
<evidence type="ECO:0000313" key="2">
    <source>
        <dbReference type="Proteomes" id="UP000027997"/>
    </source>
</evidence>